<dbReference type="AlphaFoldDB" id="A0A0F9FTF8"/>
<organism evidence="1">
    <name type="scientific">marine sediment metagenome</name>
    <dbReference type="NCBI Taxonomy" id="412755"/>
    <lineage>
        <taxon>unclassified sequences</taxon>
        <taxon>metagenomes</taxon>
        <taxon>ecological metagenomes</taxon>
    </lineage>
</organism>
<comment type="caution">
    <text evidence="1">The sequence shown here is derived from an EMBL/GenBank/DDBJ whole genome shotgun (WGS) entry which is preliminary data.</text>
</comment>
<protein>
    <submittedName>
        <fullName evidence="1">Uncharacterized protein</fullName>
    </submittedName>
</protein>
<proteinExistence type="predicted"/>
<accession>A0A0F9FTF8</accession>
<sequence>MNDEARLYEAGYIGQFRGADFKVTLWLSPVSRKQVTTEEALNELRETTP</sequence>
<name>A0A0F9FTF8_9ZZZZ</name>
<evidence type="ECO:0000313" key="1">
    <source>
        <dbReference type="EMBL" id="KKL81591.1"/>
    </source>
</evidence>
<reference evidence="1" key="1">
    <citation type="journal article" date="2015" name="Nature">
        <title>Complex archaea that bridge the gap between prokaryotes and eukaryotes.</title>
        <authorList>
            <person name="Spang A."/>
            <person name="Saw J.H."/>
            <person name="Jorgensen S.L."/>
            <person name="Zaremba-Niedzwiedzka K."/>
            <person name="Martijn J."/>
            <person name="Lind A.E."/>
            <person name="van Eijk R."/>
            <person name="Schleper C."/>
            <person name="Guy L."/>
            <person name="Ettema T.J."/>
        </authorList>
    </citation>
    <scope>NUCLEOTIDE SEQUENCE</scope>
</reference>
<dbReference type="EMBL" id="LAZR01022520">
    <property type="protein sequence ID" value="KKL81591.1"/>
    <property type="molecule type" value="Genomic_DNA"/>
</dbReference>
<gene>
    <name evidence="1" type="ORF">LCGC14_1993280</name>
</gene>